<dbReference type="Pfam" id="PF14388">
    <property type="entry name" value="DUF4419"/>
    <property type="match status" value="2"/>
</dbReference>
<organism evidence="1 2">
    <name type="scientific">Favolaschia claudopus</name>
    <dbReference type="NCBI Taxonomy" id="2862362"/>
    <lineage>
        <taxon>Eukaryota</taxon>
        <taxon>Fungi</taxon>
        <taxon>Dikarya</taxon>
        <taxon>Basidiomycota</taxon>
        <taxon>Agaricomycotina</taxon>
        <taxon>Agaricomycetes</taxon>
        <taxon>Agaricomycetidae</taxon>
        <taxon>Agaricales</taxon>
        <taxon>Marasmiineae</taxon>
        <taxon>Mycenaceae</taxon>
        <taxon>Favolaschia</taxon>
    </lineage>
</organism>
<dbReference type="InterPro" id="IPR025533">
    <property type="entry name" value="DUF4419"/>
</dbReference>
<dbReference type="Proteomes" id="UP001362999">
    <property type="component" value="Unassembled WGS sequence"/>
</dbReference>
<evidence type="ECO:0000313" key="2">
    <source>
        <dbReference type="Proteomes" id="UP001362999"/>
    </source>
</evidence>
<gene>
    <name evidence="1" type="ORF">R3P38DRAFT_3288118</name>
</gene>
<dbReference type="PANTHER" id="PTHR31252:SF11">
    <property type="entry name" value="DUF4419 DOMAIN-CONTAINING PROTEIN"/>
    <property type="match status" value="1"/>
</dbReference>
<accession>A0AAV9ZYH1</accession>
<name>A0AAV9ZYH1_9AGAR</name>
<evidence type="ECO:0000313" key="1">
    <source>
        <dbReference type="EMBL" id="KAK6995714.1"/>
    </source>
</evidence>
<keyword evidence="2" id="KW-1185">Reference proteome</keyword>
<dbReference type="PANTHER" id="PTHR31252">
    <property type="entry name" value="DUF4419 DOMAIN-CONTAINING PROTEIN"/>
    <property type="match status" value="1"/>
</dbReference>
<reference evidence="1 2" key="1">
    <citation type="journal article" date="2024" name="J Genomics">
        <title>Draft genome sequencing and assembly of Favolaschia claudopus CIRM-BRFM 2984 isolated from oak limbs.</title>
        <authorList>
            <person name="Navarro D."/>
            <person name="Drula E."/>
            <person name="Chaduli D."/>
            <person name="Cazenave R."/>
            <person name="Ahrendt S."/>
            <person name="Wang J."/>
            <person name="Lipzen A."/>
            <person name="Daum C."/>
            <person name="Barry K."/>
            <person name="Grigoriev I.V."/>
            <person name="Favel A."/>
            <person name="Rosso M.N."/>
            <person name="Martin F."/>
        </authorList>
    </citation>
    <scope>NUCLEOTIDE SEQUENCE [LARGE SCALE GENOMIC DNA]</scope>
    <source>
        <strain evidence="1 2">CIRM-BRFM 2984</strain>
    </source>
</reference>
<dbReference type="AlphaFoldDB" id="A0AAV9ZYH1"/>
<proteinExistence type="predicted"/>
<dbReference type="EMBL" id="JAWWNJ010000101">
    <property type="protein sequence ID" value="KAK6995714.1"/>
    <property type="molecule type" value="Genomic_DNA"/>
</dbReference>
<sequence>MNAYSFHHALVIRPDDVWIAIVSQFSFYVHANAERLRRAIFVADEGKRDREFSVGSWPPNCGNLCTCISEQLQQNILDADLRDWILPKFSTTTSTDTTITSLLMLATTKKHFERTSRLGEDGYGAEAIAWYHLLIPVLSRVDDPDAIDNHEFWQKVARRESFGSHGAYCSGWCVFTPEGKWHGTCRGHGLPHLSHTTRNPLSHEFWSTYDINPPPDNKYTPHSHSLILDSSPYPRIDCEDIPAGCAELDITITITITTSADSDDSDDDDKTSKSIPCTFLAGPRRHGLLV</sequence>
<protein>
    <submittedName>
        <fullName evidence="1">Uncharacterized protein</fullName>
    </submittedName>
</protein>
<comment type="caution">
    <text evidence="1">The sequence shown here is derived from an EMBL/GenBank/DDBJ whole genome shotgun (WGS) entry which is preliminary data.</text>
</comment>